<evidence type="ECO:0000313" key="2">
    <source>
        <dbReference type="Proteomes" id="UP000789570"/>
    </source>
</evidence>
<protein>
    <submittedName>
        <fullName evidence="1">14912_t:CDS:1</fullName>
    </submittedName>
</protein>
<organism evidence="1 2">
    <name type="scientific">Funneliformis caledonium</name>
    <dbReference type="NCBI Taxonomy" id="1117310"/>
    <lineage>
        <taxon>Eukaryota</taxon>
        <taxon>Fungi</taxon>
        <taxon>Fungi incertae sedis</taxon>
        <taxon>Mucoromycota</taxon>
        <taxon>Glomeromycotina</taxon>
        <taxon>Glomeromycetes</taxon>
        <taxon>Glomerales</taxon>
        <taxon>Glomeraceae</taxon>
        <taxon>Funneliformis</taxon>
    </lineage>
</organism>
<proteinExistence type="predicted"/>
<dbReference type="EMBL" id="CAJVPQ010013292">
    <property type="protein sequence ID" value="CAG8735278.1"/>
    <property type="molecule type" value="Genomic_DNA"/>
</dbReference>
<name>A0A9N9NHS2_9GLOM</name>
<keyword evidence="2" id="KW-1185">Reference proteome</keyword>
<sequence length="39" mass="4505">CHALTTVSRYHHGSFAKSIGHVGIWKFLECKHILVRTRD</sequence>
<dbReference type="Proteomes" id="UP000789570">
    <property type="component" value="Unassembled WGS sequence"/>
</dbReference>
<reference evidence="1" key="1">
    <citation type="submission" date="2021-06" db="EMBL/GenBank/DDBJ databases">
        <authorList>
            <person name="Kallberg Y."/>
            <person name="Tangrot J."/>
            <person name="Rosling A."/>
        </authorList>
    </citation>
    <scope>NUCLEOTIDE SEQUENCE</scope>
    <source>
        <strain evidence="1">UK204</strain>
    </source>
</reference>
<evidence type="ECO:0000313" key="1">
    <source>
        <dbReference type="EMBL" id="CAG8735278.1"/>
    </source>
</evidence>
<feature type="non-terminal residue" evidence="1">
    <location>
        <position position="1"/>
    </location>
</feature>
<comment type="caution">
    <text evidence="1">The sequence shown here is derived from an EMBL/GenBank/DDBJ whole genome shotgun (WGS) entry which is preliminary data.</text>
</comment>
<gene>
    <name evidence="1" type="ORF">FCALED_LOCUS15255</name>
</gene>
<accession>A0A9N9NHS2</accession>
<dbReference type="AlphaFoldDB" id="A0A9N9NHS2"/>